<protein>
    <recommendedName>
        <fullName evidence="11">Alpha-L-arabinofuranosidase</fullName>
        <ecNumber evidence="11">3.2.1.55</ecNumber>
    </recommendedName>
</protein>
<evidence type="ECO:0000256" key="3">
    <source>
        <dbReference type="ARBA" id="ARBA00007396"/>
    </source>
</evidence>
<dbReference type="EC" id="3.2.1.55" evidence="11"/>
<dbReference type="AlphaFoldDB" id="A0A409YER3"/>
<dbReference type="SUPFAM" id="SSF75005">
    <property type="entry name" value="Arabinanase/levansucrase/invertase"/>
    <property type="match status" value="1"/>
</dbReference>
<dbReference type="GO" id="GO:0005576">
    <property type="term" value="C:extracellular region"/>
    <property type="evidence" value="ECO:0007669"/>
    <property type="project" value="UniProtKB-SubCell"/>
</dbReference>
<dbReference type="Gene3D" id="2.115.10.20">
    <property type="entry name" value="Glycosyl hydrolase domain, family 43"/>
    <property type="match status" value="1"/>
</dbReference>
<feature type="chain" id="PRO_5019544028" description="Alpha-L-arabinofuranosidase" evidence="13">
    <location>
        <begin position="20"/>
        <end position="387"/>
    </location>
</feature>
<dbReference type="GO" id="GO:0045493">
    <property type="term" value="P:xylan catabolic process"/>
    <property type="evidence" value="ECO:0007669"/>
    <property type="project" value="UniProtKB-UniRule"/>
</dbReference>
<dbReference type="EMBL" id="NHTK01001245">
    <property type="protein sequence ID" value="PPR01507.1"/>
    <property type="molecule type" value="Genomic_DNA"/>
</dbReference>
<evidence type="ECO:0000256" key="4">
    <source>
        <dbReference type="ARBA" id="ARBA00022525"/>
    </source>
</evidence>
<proteinExistence type="inferred from homology"/>
<evidence type="ECO:0000256" key="5">
    <source>
        <dbReference type="ARBA" id="ARBA00022651"/>
    </source>
</evidence>
<evidence type="ECO:0000256" key="6">
    <source>
        <dbReference type="ARBA" id="ARBA00022729"/>
    </source>
</evidence>
<dbReference type="PANTHER" id="PTHR40631:SF1">
    <property type="entry name" value="ALPHA-L-ARABINOFURANOSIDASE AXHA-2-RELATED"/>
    <property type="match status" value="1"/>
</dbReference>
<dbReference type="CDD" id="cd08987">
    <property type="entry name" value="GH62"/>
    <property type="match status" value="1"/>
</dbReference>
<dbReference type="SUPFAM" id="SSF57180">
    <property type="entry name" value="Cellulose-binding domain"/>
    <property type="match status" value="1"/>
</dbReference>
<name>A0A409YER3_9AGAR</name>
<keyword evidence="7 11" id="KW-0378">Hydrolase</keyword>
<dbReference type="InterPro" id="IPR023296">
    <property type="entry name" value="Glyco_hydro_beta-prop_sf"/>
</dbReference>
<dbReference type="InterPro" id="IPR035971">
    <property type="entry name" value="CBD_sf"/>
</dbReference>
<dbReference type="Proteomes" id="UP000284842">
    <property type="component" value="Unassembled WGS sequence"/>
</dbReference>
<evidence type="ECO:0000256" key="1">
    <source>
        <dbReference type="ARBA" id="ARBA00001462"/>
    </source>
</evidence>
<feature type="signal peptide" evidence="13">
    <location>
        <begin position="1"/>
        <end position="19"/>
    </location>
</feature>
<comment type="function">
    <text evidence="11">Alpha-L-arabinofuranosidase involved in the hydrolysis of xylan, a major structural heterogeneous polysaccharide found in plant biomass representing the second most abundant polysaccharide in the biosphere, after cellulose.</text>
</comment>
<dbReference type="InParanoid" id="A0A409YER3"/>
<feature type="domain" description="CBM1" evidence="14">
    <location>
        <begin position="356"/>
        <end position="372"/>
    </location>
</feature>
<evidence type="ECO:0000256" key="9">
    <source>
        <dbReference type="ARBA" id="ARBA00023295"/>
    </source>
</evidence>
<dbReference type="InterPro" id="IPR005193">
    <property type="entry name" value="GH62_arabinosidase"/>
</dbReference>
<keyword evidence="4 11" id="KW-0964">Secreted</keyword>
<dbReference type="PANTHER" id="PTHR40631">
    <property type="entry name" value="ALPHA-L-ARABINOFURANOSIDASE AXHA-2-RELATED"/>
    <property type="match status" value="1"/>
</dbReference>
<gene>
    <name evidence="15" type="ORF">CVT24_001879</name>
</gene>
<keyword evidence="10" id="KW-0624">Polysaccharide degradation</keyword>
<comment type="catalytic activity">
    <reaction evidence="1 11">
        <text>Hydrolysis of terminal non-reducing alpha-L-arabinofuranoside residues in alpha-L-arabinosides.</text>
        <dbReference type="EC" id="3.2.1.55"/>
    </reaction>
</comment>
<reference evidence="15 16" key="1">
    <citation type="journal article" date="2018" name="Evol. Lett.">
        <title>Horizontal gene cluster transfer increased hallucinogenic mushroom diversity.</title>
        <authorList>
            <person name="Reynolds H.T."/>
            <person name="Vijayakumar V."/>
            <person name="Gluck-Thaler E."/>
            <person name="Korotkin H.B."/>
            <person name="Matheny P.B."/>
            <person name="Slot J.C."/>
        </authorList>
    </citation>
    <scope>NUCLEOTIDE SEQUENCE [LARGE SCALE GENOMIC DNA]</scope>
    <source>
        <strain evidence="15 16">2629</strain>
    </source>
</reference>
<keyword evidence="8" id="KW-0119">Carbohydrate metabolism</keyword>
<comment type="similarity">
    <text evidence="3 11">Belongs to the glycosyl hydrolase 62 family.</text>
</comment>
<accession>A0A409YER3</accession>
<evidence type="ECO:0000313" key="15">
    <source>
        <dbReference type="EMBL" id="PPR01507.1"/>
    </source>
</evidence>
<evidence type="ECO:0000256" key="11">
    <source>
        <dbReference type="RuleBase" id="RU368117"/>
    </source>
</evidence>
<evidence type="ECO:0000256" key="12">
    <source>
        <dbReference type="SAM" id="MobiDB-lite"/>
    </source>
</evidence>
<comment type="caution">
    <text evidence="15">The sequence shown here is derived from an EMBL/GenBank/DDBJ whole genome shotgun (WGS) entry which is preliminary data.</text>
</comment>
<keyword evidence="9 11" id="KW-0326">Glycosidase</keyword>
<dbReference type="GO" id="GO:0046556">
    <property type="term" value="F:alpha-L-arabinofuranosidase activity"/>
    <property type="evidence" value="ECO:0007669"/>
    <property type="project" value="UniProtKB-UniRule"/>
</dbReference>
<dbReference type="Pfam" id="PF00734">
    <property type="entry name" value="CBM_1"/>
    <property type="match status" value="1"/>
</dbReference>
<feature type="region of interest" description="Disordered" evidence="12">
    <location>
        <begin position="318"/>
        <end position="353"/>
    </location>
</feature>
<dbReference type="STRING" id="181874.A0A409YER3"/>
<dbReference type="GO" id="GO:0030248">
    <property type="term" value="F:cellulose binding"/>
    <property type="evidence" value="ECO:0007669"/>
    <property type="project" value="InterPro"/>
</dbReference>
<evidence type="ECO:0000256" key="7">
    <source>
        <dbReference type="ARBA" id="ARBA00022801"/>
    </source>
</evidence>
<evidence type="ECO:0000259" key="14">
    <source>
        <dbReference type="Pfam" id="PF00734"/>
    </source>
</evidence>
<dbReference type="Pfam" id="PF03664">
    <property type="entry name" value="Glyco_hydro_62"/>
    <property type="match status" value="1"/>
</dbReference>
<dbReference type="OrthoDB" id="3156236at2759"/>
<keyword evidence="16" id="KW-1185">Reference proteome</keyword>
<organism evidence="15 16">
    <name type="scientific">Panaeolus cyanescens</name>
    <dbReference type="NCBI Taxonomy" id="181874"/>
    <lineage>
        <taxon>Eukaryota</taxon>
        <taxon>Fungi</taxon>
        <taxon>Dikarya</taxon>
        <taxon>Basidiomycota</taxon>
        <taxon>Agaricomycotina</taxon>
        <taxon>Agaricomycetes</taxon>
        <taxon>Agaricomycetidae</taxon>
        <taxon>Agaricales</taxon>
        <taxon>Agaricineae</taxon>
        <taxon>Galeropsidaceae</taxon>
        <taxon>Panaeolus</taxon>
    </lineage>
</organism>
<evidence type="ECO:0000256" key="8">
    <source>
        <dbReference type="ARBA" id="ARBA00023277"/>
    </source>
</evidence>
<comment type="subcellular location">
    <subcellularLocation>
        <location evidence="2 11">Secreted</location>
    </subcellularLocation>
</comment>
<dbReference type="InterPro" id="IPR000254">
    <property type="entry name" value="CBD"/>
</dbReference>
<evidence type="ECO:0000256" key="2">
    <source>
        <dbReference type="ARBA" id="ARBA00004613"/>
    </source>
</evidence>
<evidence type="ECO:0000256" key="13">
    <source>
        <dbReference type="SAM" id="SignalP"/>
    </source>
</evidence>
<sequence>MKFVTVAAVLAGAISSVSAECALPSSYKWSSSGALAQPANGWTSLKDFTTAPYNGKHLVYASRVSGGSYGSMAFGLVDNFSQLGSASQNAMNQGTVAPTLFYFAPKSIWILAYQWGPTAFSYKTSTDPSNANGWSGAQTLFTGSISGSSTGVIDQTLIGDSQNMYLFFCGDNGKIYRASMPIGNFPGSFGSNYVTVMSDSTNNLFEAVQVYTYGTNKYLMIVEAIGANGRYFRSFTATSLSGSWTPQAASESNPFAGKANSGATWTNDISHGDIVRSAADQTMPIDTCNLQLLYQGRNPNAGGDYNNLPYRPGLLTLTNPGPQVGGGGGGSTTTTRTTTSTSSTPAPTGGGGTVPHWGQCGGDGYTGPTVCEVYVLEFSCHGSFADI</sequence>
<dbReference type="GO" id="GO:0046373">
    <property type="term" value="P:L-arabinose metabolic process"/>
    <property type="evidence" value="ECO:0007669"/>
    <property type="project" value="UniProtKB-UniRule"/>
</dbReference>
<keyword evidence="5" id="KW-0858">Xylan degradation</keyword>
<evidence type="ECO:0000313" key="16">
    <source>
        <dbReference type="Proteomes" id="UP000284842"/>
    </source>
</evidence>
<keyword evidence="6 11" id="KW-0732">Signal</keyword>
<evidence type="ECO:0000256" key="10">
    <source>
        <dbReference type="ARBA" id="ARBA00023326"/>
    </source>
</evidence>
<feature type="compositionally biased region" description="Low complexity" evidence="12">
    <location>
        <begin position="332"/>
        <end position="347"/>
    </location>
</feature>